<keyword evidence="6 9" id="KW-1133">Transmembrane helix</keyword>
<evidence type="ECO:0000256" key="9">
    <source>
        <dbReference type="SAM" id="Phobius"/>
    </source>
</evidence>
<dbReference type="PANTHER" id="PTHR11923">
    <property type="entry name" value="SCAVENGER RECEPTOR CLASS B TYPE-1 SR-B1"/>
    <property type="match status" value="1"/>
</dbReference>
<evidence type="ECO:0000256" key="2">
    <source>
        <dbReference type="ARBA" id="ARBA00004236"/>
    </source>
</evidence>
<dbReference type="OrthoDB" id="18585at2759"/>
<dbReference type="EMBL" id="WJQU01000001">
    <property type="protein sequence ID" value="KAJ6648620.1"/>
    <property type="molecule type" value="Genomic_DNA"/>
</dbReference>
<dbReference type="PANTHER" id="PTHR11923:SF67">
    <property type="entry name" value="RE68569P"/>
    <property type="match status" value="1"/>
</dbReference>
<dbReference type="GO" id="GO:0005737">
    <property type="term" value="C:cytoplasm"/>
    <property type="evidence" value="ECO:0007669"/>
    <property type="project" value="TreeGrafter"/>
</dbReference>
<protein>
    <submittedName>
        <fullName evidence="10">Scavenger receptor class B member 1</fullName>
    </submittedName>
</protein>
<organism evidence="10 11">
    <name type="scientific">Pseudolycoriella hygida</name>
    <dbReference type="NCBI Taxonomy" id="35572"/>
    <lineage>
        <taxon>Eukaryota</taxon>
        <taxon>Metazoa</taxon>
        <taxon>Ecdysozoa</taxon>
        <taxon>Arthropoda</taxon>
        <taxon>Hexapoda</taxon>
        <taxon>Insecta</taxon>
        <taxon>Pterygota</taxon>
        <taxon>Neoptera</taxon>
        <taxon>Endopterygota</taxon>
        <taxon>Diptera</taxon>
        <taxon>Nematocera</taxon>
        <taxon>Sciaroidea</taxon>
        <taxon>Sciaridae</taxon>
        <taxon>Pseudolycoriella</taxon>
    </lineage>
</organism>
<evidence type="ECO:0000256" key="3">
    <source>
        <dbReference type="ARBA" id="ARBA00010532"/>
    </source>
</evidence>
<evidence type="ECO:0000256" key="1">
    <source>
        <dbReference type="ARBA" id="ARBA00003156"/>
    </source>
</evidence>
<accession>A0A9Q0S9P0</accession>
<keyword evidence="4" id="KW-1003">Cell membrane</keyword>
<keyword evidence="11" id="KW-1185">Reference proteome</keyword>
<evidence type="ECO:0000313" key="11">
    <source>
        <dbReference type="Proteomes" id="UP001151699"/>
    </source>
</evidence>
<evidence type="ECO:0000256" key="4">
    <source>
        <dbReference type="ARBA" id="ARBA00022475"/>
    </source>
</evidence>
<feature type="transmembrane region" description="Helical" evidence="9">
    <location>
        <begin position="416"/>
        <end position="434"/>
    </location>
</feature>
<evidence type="ECO:0000256" key="5">
    <source>
        <dbReference type="ARBA" id="ARBA00022692"/>
    </source>
</evidence>
<evidence type="ECO:0000256" key="6">
    <source>
        <dbReference type="ARBA" id="ARBA00022989"/>
    </source>
</evidence>
<evidence type="ECO:0000313" key="10">
    <source>
        <dbReference type="EMBL" id="KAJ6648620.1"/>
    </source>
</evidence>
<dbReference type="GO" id="GO:0005886">
    <property type="term" value="C:plasma membrane"/>
    <property type="evidence" value="ECO:0007669"/>
    <property type="project" value="UniProtKB-SubCell"/>
</dbReference>
<evidence type="ECO:0000256" key="8">
    <source>
        <dbReference type="ARBA" id="ARBA00023180"/>
    </source>
</evidence>
<dbReference type="Proteomes" id="UP001151699">
    <property type="component" value="Chromosome A"/>
</dbReference>
<sequence>MTILHFTTKLIFGDNGEIFNLWQNPPVDVYIKIYLFNITNAEEFMRGDEKMKVEEVGPYVYREMLLHDEVVFNSNGTISMVPKHPLVWSEELSMGHREDDVFMLPNIALLSIAQVTAEKPYFFRLPINLVIRQTNSQPIVKMTAKEFMFGYESPLTTLGNKFMPDWIYFEKVGLIDRMYDFDGDFETIYTGETDESISGLIDTYKGSENLKQWKDPHCSNINMASDGTKFKSFIEPNDTLLFFRKSMCRAQTLVRTGEEKTIGSLTAFKYMFQDNAMDNGHFDERNKCFCRDGTCLPYGLLDVSDCYYGFPIALSYPHFLECDKSLVEGVIGSEPNKSLHETYFMIQPKSGLPLSLSVKLQINMAMRDVNNMAHVERFSNLVVPMLWFEITMPQLPESLENRFNLYLNILPVVDSIGQLVCFIVGLCLLTIAIVKASMSLSRSMQLNHKISQKYPNMQNYMGTETKVYEMSEQCVIENDGLCEIGLNEENNYMLEEEPALSEDDEIDSDTKSLSYEGDETDGSIKLINENEAFQNHPFVDPTTQFQRRNSCQLGVTSSSIEEINNEHFNELYISEQDLCTSIVSLSDDINGKNVV</sequence>
<comment type="subcellular location">
    <subcellularLocation>
        <location evidence="2">Cell membrane</location>
    </subcellularLocation>
</comment>
<dbReference type="GO" id="GO:0005044">
    <property type="term" value="F:scavenger receptor activity"/>
    <property type="evidence" value="ECO:0007669"/>
    <property type="project" value="TreeGrafter"/>
</dbReference>
<gene>
    <name evidence="10" type="primary">SCARB1_4</name>
    <name evidence="10" type="ORF">Bhyg_03850</name>
</gene>
<keyword evidence="8" id="KW-0325">Glycoprotein</keyword>
<keyword evidence="10" id="KW-0675">Receptor</keyword>
<keyword evidence="7 9" id="KW-0472">Membrane</keyword>
<proteinExistence type="inferred from homology"/>
<dbReference type="InterPro" id="IPR002159">
    <property type="entry name" value="CD36_fam"/>
</dbReference>
<evidence type="ECO:0000256" key="7">
    <source>
        <dbReference type="ARBA" id="ARBA00023136"/>
    </source>
</evidence>
<dbReference type="Pfam" id="PF01130">
    <property type="entry name" value="CD36"/>
    <property type="match status" value="1"/>
</dbReference>
<keyword evidence="5 9" id="KW-0812">Transmembrane</keyword>
<reference evidence="10" key="1">
    <citation type="submission" date="2022-07" db="EMBL/GenBank/DDBJ databases">
        <authorList>
            <person name="Trinca V."/>
            <person name="Uliana J.V.C."/>
            <person name="Torres T.T."/>
            <person name="Ward R.J."/>
            <person name="Monesi N."/>
        </authorList>
    </citation>
    <scope>NUCLEOTIDE SEQUENCE</scope>
    <source>
        <strain evidence="10">HSMRA1968</strain>
        <tissue evidence="10">Whole embryos</tissue>
    </source>
</reference>
<dbReference type="PRINTS" id="PR01609">
    <property type="entry name" value="CD36FAMILY"/>
</dbReference>
<comment type="function">
    <text evidence="1">Plays an olfactory role that is not restricted to pheromone sensitivity.</text>
</comment>
<comment type="caution">
    <text evidence="10">The sequence shown here is derived from an EMBL/GenBank/DDBJ whole genome shotgun (WGS) entry which is preliminary data.</text>
</comment>
<name>A0A9Q0S9P0_9DIPT</name>
<comment type="similarity">
    <text evidence="3">Belongs to the CD36 family.</text>
</comment>
<dbReference type="AlphaFoldDB" id="A0A9Q0S9P0"/>